<protein>
    <submittedName>
        <fullName evidence="1">Uncharacterized protein</fullName>
    </submittedName>
</protein>
<reference evidence="2" key="1">
    <citation type="submission" date="2017-03" db="EMBL/GenBank/DDBJ databases">
        <title>Phytopthora megakarya and P. palmivora, two closely related causual agents of cacao black pod achieved similar genome size and gene model numbers by different mechanisms.</title>
        <authorList>
            <person name="Ali S."/>
            <person name="Shao J."/>
            <person name="Larry D.J."/>
            <person name="Kronmiller B."/>
            <person name="Shen D."/>
            <person name="Strem M.D."/>
            <person name="Melnick R.L."/>
            <person name="Guiltinan M.J."/>
            <person name="Tyler B.M."/>
            <person name="Meinhardt L.W."/>
            <person name="Bailey B.A."/>
        </authorList>
    </citation>
    <scope>NUCLEOTIDE SEQUENCE [LARGE SCALE GENOMIC DNA]</scope>
    <source>
        <strain evidence="2">zdho120</strain>
    </source>
</reference>
<keyword evidence="2" id="KW-1185">Reference proteome</keyword>
<dbReference type="AlphaFoldDB" id="A0A225W810"/>
<organism evidence="1 2">
    <name type="scientific">Phytophthora megakarya</name>
    <dbReference type="NCBI Taxonomy" id="4795"/>
    <lineage>
        <taxon>Eukaryota</taxon>
        <taxon>Sar</taxon>
        <taxon>Stramenopiles</taxon>
        <taxon>Oomycota</taxon>
        <taxon>Peronosporomycetes</taxon>
        <taxon>Peronosporales</taxon>
        <taxon>Peronosporaceae</taxon>
        <taxon>Phytophthora</taxon>
    </lineage>
</organism>
<comment type="caution">
    <text evidence="1">The sequence shown here is derived from an EMBL/GenBank/DDBJ whole genome shotgun (WGS) entry which is preliminary data.</text>
</comment>
<name>A0A225W810_9STRA</name>
<gene>
    <name evidence="1" type="ORF">PHMEG_00012739</name>
</gene>
<evidence type="ECO:0000313" key="1">
    <source>
        <dbReference type="EMBL" id="OWZ13866.1"/>
    </source>
</evidence>
<dbReference type="Proteomes" id="UP000198211">
    <property type="component" value="Unassembled WGS sequence"/>
</dbReference>
<accession>A0A225W810</accession>
<sequence>MINSTLTKRLLIPPGSLFPARTSFDRLPFQADHRCQRVDSDGHGAMARTSAESPPPLTFDHNLHRRANTPLWRITPLYATLEEDQLIAYWESTHYLKITKAMLASDPVLFIYHQDRRQRRIRVGDRCRKLLGACLQMMRSQWADIDLLLDPYFLHLPTPQDRVR</sequence>
<dbReference type="OrthoDB" id="129434at2759"/>
<evidence type="ECO:0000313" key="2">
    <source>
        <dbReference type="Proteomes" id="UP000198211"/>
    </source>
</evidence>
<dbReference type="EMBL" id="NBNE01001476">
    <property type="protein sequence ID" value="OWZ13866.1"/>
    <property type="molecule type" value="Genomic_DNA"/>
</dbReference>
<proteinExistence type="predicted"/>